<dbReference type="PROSITE" id="PS51257">
    <property type="entry name" value="PROKAR_LIPOPROTEIN"/>
    <property type="match status" value="1"/>
</dbReference>
<proteinExistence type="predicted"/>
<reference evidence="2 4" key="2">
    <citation type="submission" date="2019-09" db="EMBL/GenBank/DDBJ databases">
        <title>A bacterium isolated from glacier soil.</title>
        <authorList>
            <person name="Liu Q."/>
        </authorList>
    </citation>
    <scope>NUCLEOTIDE SEQUENCE [LARGE SCALE GENOMIC DNA]</scope>
    <source>
        <strain evidence="2 4">MDT1-10-3</strain>
    </source>
</reference>
<protein>
    <recommendedName>
        <fullName evidence="6">Lipoprotein</fullName>
    </recommendedName>
</protein>
<comment type="caution">
    <text evidence="2">The sequence shown here is derived from an EMBL/GenBank/DDBJ whole genome shotgun (WGS) entry which is preliminary data.</text>
</comment>
<accession>A0A5M8QJJ8</accession>
<sequence>MQTFWRSFEKKGRKTAVIGFCFWVGACAAACTSSRDSPALETTEPQRAYRATPSVREMNEQASQVNQKKNIEDRRPNAPGNQPPAVRSQKILPARQPVAPDTIRRPPMPPTIGTTTGG</sequence>
<reference evidence="2 4" key="1">
    <citation type="submission" date="2019-07" db="EMBL/GenBank/DDBJ databases">
        <authorList>
            <person name="Qu J.-H."/>
        </authorList>
    </citation>
    <scope>NUCLEOTIDE SEQUENCE [LARGE SCALE GENOMIC DNA]</scope>
    <source>
        <strain evidence="2 4">MDT1-10-3</strain>
    </source>
</reference>
<feature type="region of interest" description="Disordered" evidence="1">
    <location>
        <begin position="33"/>
        <end position="118"/>
    </location>
</feature>
<evidence type="ECO:0008006" key="6">
    <source>
        <dbReference type="Google" id="ProtNLM"/>
    </source>
</evidence>
<dbReference type="RefSeq" id="WP_149097641.1">
    <property type="nucleotide sequence ID" value="NZ_BMMG01000002.1"/>
</dbReference>
<evidence type="ECO:0000313" key="4">
    <source>
        <dbReference type="Proteomes" id="UP000323866"/>
    </source>
</evidence>
<evidence type="ECO:0000313" key="3">
    <source>
        <dbReference type="EMBL" id="MFA1769816.1"/>
    </source>
</evidence>
<dbReference type="EMBL" id="JBGOGF010000001">
    <property type="protein sequence ID" value="MFA1769816.1"/>
    <property type="molecule type" value="Genomic_DNA"/>
</dbReference>
<gene>
    <name evidence="3" type="ORF">ACD591_00815</name>
    <name evidence="2" type="ORF">FOE74_05725</name>
</gene>
<dbReference type="Proteomes" id="UP000323866">
    <property type="component" value="Unassembled WGS sequence"/>
</dbReference>
<name>A0A5M8QJJ8_9BACT</name>
<organism evidence="2 4">
    <name type="scientific">Rufibacter glacialis</name>
    <dbReference type="NCBI Taxonomy" id="1259555"/>
    <lineage>
        <taxon>Bacteria</taxon>
        <taxon>Pseudomonadati</taxon>
        <taxon>Bacteroidota</taxon>
        <taxon>Cytophagia</taxon>
        <taxon>Cytophagales</taxon>
        <taxon>Hymenobacteraceae</taxon>
        <taxon>Rufibacter</taxon>
    </lineage>
</organism>
<reference evidence="3 5" key="3">
    <citation type="submission" date="2024-08" db="EMBL/GenBank/DDBJ databases">
        <authorList>
            <person name="Wei W."/>
        </authorList>
    </citation>
    <scope>NUCLEOTIDE SEQUENCE [LARGE SCALE GENOMIC DNA]</scope>
    <source>
        <strain evidence="3 5">XU2</strain>
    </source>
</reference>
<evidence type="ECO:0000313" key="2">
    <source>
        <dbReference type="EMBL" id="KAA6435448.1"/>
    </source>
</evidence>
<dbReference type="EMBL" id="VKKZ01000019">
    <property type="protein sequence ID" value="KAA6435448.1"/>
    <property type="molecule type" value="Genomic_DNA"/>
</dbReference>
<evidence type="ECO:0000256" key="1">
    <source>
        <dbReference type="SAM" id="MobiDB-lite"/>
    </source>
</evidence>
<evidence type="ECO:0000313" key="5">
    <source>
        <dbReference type="Proteomes" id="UP001570846"/>
    </source>
</evidence>
<keyword evidence="5" id="KW-1185">Reference proteome</keyword>
<dbReference type="OrthoDB" id="894291at2"/>
<dbReference type="Proteomes" id="UP001570846">
    <property type="component" value="Unassembled WGS sequence"/>
</dbReference>
<dbReference type="AlphaFoldDB" id="A0A5M8QJJ8"/>